<feature type="transmembrane region" description="Helical" evidence="8">
    <location>
        <begin position="416"/>
        <end position="441"/>
    </location>
</feature>
<protein>
    <submittedName>
        <fullName evidence="10">NADH dehydrogenase FAD-containing subunit</fullName>
    </submittedName>
</protein>
<evidence type="ECO:0000256" key="3">
    <source>
        <dbReference type="ARBA" id="ARBA00022692"/>
    </source>
</evidence>
<dbReference type="PRINTS" id="PR01437">
    <property type="entry name" value="NUOXDRDTASE4"/>
</dbReference>
<feature type="transmembrane region" description="Helical" evidence="8">
    <location>
        <begin position="219"/>
        <end position="235"/>
    </location>
</feature>
<evidence type="ECO:0000256" key="8">
    <source>
        <dbReference type="SAM" id="Phobius"/>
    </source>
</evidence>
<accession>A0A921AUP8</accession>
<evidence type="ECO:0000256" key="5">
    <source>
        <dbReference type="ARBA" id="ARBA00023002"/>
    </source>
</evidence>
<evidence type="ECO:0000256" key="2">
    <source>
        <dbReference type="ARBA" id="ARBA00022475"/>
    </source>
</evidence>
<evidence type="ECO:0000256" key="7">
    <source>
        <dbReference type="RuleBase" id="RU000320"/>
    </source>
</evidence>
<dbReference type="GO" id="GO:0008137">
    <property type="term" value="F:NADH dehydrogenase (ubiquinone) activity"/>
    <property type="evidence" value="ECO:0007669"/>
    <property type="project" value="InterPro"/>
</dbReference>
<dbReference type="AlphaFoldDB" id="A0A921AUP8"/>
<keyword evidence="5" id="KW-0560">Oxidoreductase</keyword>
<dbReference type="InterPro" id="IPR052175">
    <property type="entry name" value="ComplexI-like_HydComp"/>
</dbReference>
<feature type="transmembrane region" description="Helical" evidence="8">
    <location>
        <begin position="288"/>
        <end position="310"/>
    </location>
</feature>
<feature type="domain" description="NADH:quinone oxidoreductase/Mrp antiporter transmembrane" evidence="9">
    <location>
        <begin position="133"/>
        <end position="427"/>
    </location>
</feature>
<feature type="transmembrane region" description="Helical" evidence="8">
    <location>
        <begin position="64"/>
        <end position="88"/>
    </location>
</feature>
<comment type="caution">
    <text evidence="10">The sequence shown here is derived from an EMBL/GenBank/DDBJ whole genome shotgun (WGS) entry which is preliminary data.</text>
</comment>
<evidence type="ECO:0000313" key="11">
    <source>
        <dbReference type="Proteomes" id="UP000698963"/>
    </source>
</evidence>
<keyword evidence="4 8" id="KW-1133">Transmembrane helix</keyword>
<sequence>MTLALLLIIPLLAGLLMFLPGAWPRRGLLTATAFSHLALSCLTLRAVLNDEKPSALFGLLQPDALGVVFLMLASVLFTAASVYAVGYLREEEKKHVKRDIQKGQLFTNAPETRFLSCLCFFVAAMTLVTATANLGALWVGIEITTLASAPLIYFHRHQSSMEATWKYLMICSVGIALALLGNILMSVAFHNPAAPAAEGMDQLSAFMARAREVQGTGRALWLKAAFIFLLVGYGTKMGLAPMHTWLPDAHSQAPSMVSGMLSGALLNCALLGILRGHQIMRAAGLGDFSGGLLVFFGLFSMVTAAVFIVGQGHYKRLLAYSSVEHMGILALAFGVGGGALFGGMLHAVCHSLTKCMLFLVAGNILTRYHTLSSYDVRGLRQDMPLSGALWTAGFLAIVGSPPFGLFISEFTILKGIFAHGGLTVAFVYLAALAVIFVGMSIPVLRMAQGTPPRDVPMDYHESLFSVLPPAALCLMVLCLGLYVPDWLVETLNRAAALLGA</sequence>
<dbReference type="RefSeq" id="WP_304120452.1">
    <property type="nucleotide sequence ID" value="NZ_DYZA01000024.1"/>
</dbReference>
<dbReference type="Pfam" id="PF00361">
    <property type="entry name" value="Proton_antipo_M"/>
    <property type="match status" value="1"/>
</dbReference>
<dbReference type="EMBL" id="DYZA01000024">
    <property type="protein sequence ID" value="HJD96256.1"/>
    <property type="molecule type" value="Genomic_DNA"/>
</dbReference>
<name>A0A921AUP8_9BACT</name>
<dbReference type="GO" id="GO:0042773">
    <property type="term" value="P:ATP synthesis coupled electron transport"/>
    <property type="evidence" value="ECO:0007669"/>
    <property type="project" value="InterPro"/>
</dbReference>
<gene>
    <name evidence="10" type="ORF">K8W16_01230</name>
</gene>
<dbReference type="PANTHER" id="PTHR42682:SF5">
    <property type="entry name" value="HYDROGENASE-4 COMPONENT F"/>
    <property type="match status" value="1"/>
</dbReference>
<reference evidence="10" key="2">
    <citation type="submission" date="2021-09" db="EMBL/GenBank/DDBJ databases">
        <authorList>
            <person name="Gilroy R."/>
        </authorList>
    </citation>
    <scope>NUCLEOTIDE SEQUENCE</scope>
    <source>
        <strain evidence="10">ChiGjej2B2-19336</strain>
    </source>
</reference>
<reference evidence="10" key="1">
    <citation type="journal article" date="2021" name="PeerJ">
        <title>Extensive microbial diversity within the chicken gut microbiome revealed by metagenomics and culture.</title>
        <authorList>
            <person name="Gilroy R."/>
            <person name="Ravi A."/>
            <person name="Getino M."/>
            <person name="Pursley I."/>
            <person name="Horton D.L."/>
            <person name="Alikhan N.F."/>
            <person name="Baker D."/>
            <person name="Gharbi K."/>
            <person name="Hall N."/>
            <person name="Watson M."/>
            <person name="Adriaenssens E.M."/>
            <person name="Foster-Nyarko E."/>
            <person name="Jarju S."/>
            <person name="Secka A."/>
            <person name="Antonio M."/>
            <person name="Oren A."/>
            <person name="Chaudhuri R.R."/>
            <person name="La Ragione R."/>
            <person name="Hildebrand F."/>
            <person name="Pallen M.J."/>
        </authorList>
    </citation>
    <scope>NUCLEOTIDE SEQUENCE</scope>
    <source>
        <strain evidence="10">ChiGjej2B2-19336</strain>
    </source>
</reference>
<dbReference type="PANTHER" id="PTHR42682">
    <property type="entry name" value="HYDROGENASE-4 COMPONENT F"/>
    <property type="match status" value="1"/>
</dbReference>
<feature type="transmembrane region" description="Helical" evidence="8">
    <location>
        <begin position="317"/>
        <end position="339"/>
    </location>
</feature>
<dbReference type="InterPro" id="IPR003918">
    <property type="entry name" value="NADH_UbQ_OxRdtase"/>
</dbReference>
<dbReference type="GO" id="GO:0005886">
    <property type="term" value="C:plasma membrane"/>
    <property type="evidence" value="ECO:0007669"/>
    <property type="project" value="UniProtKB-SubCell"/>
</dbReference>
<dbReference type="InterPro" id="IPR001750">
    <property type="entry name" value="ND/Mrp_TM"/>
</dbReference>
<evidence type="ECO:0000259" key="9">
    <source>
        <dbReference type="Pfam" id="PF00361"/>
    </source>
</evidence>
<keyword evidence="2" id="KW-1003">Cell membrane</keyword>
<proteinExistence type="predicted"/>
<feature type="transmembrane region" description="Helical" evidence="8">
    <location>
        <begin position="167"/>
        <end position="189"/>
    </location>
</feature>
<feature type="transmembrane region" description="Helical" evidence="8">
    <location>
        <begin position="462"/>
        <end position="483"/>
    </location>
</feature>
<evidence type="ECO:0000313" key="10">
    <source>
        <dbReference type="EMBL" id="HJD96256.1"/>
    </source>
</evidence>
<dbReference type="Proteomes" id="UP000698963">
    <property type="component" value="Unassembled WGS sequence"/>
</dbReference>
<feature type="transmembrane region" description="Helical" evidence="8">
    <location>
        <begin position="256"/>
        <end position="276"/>
    </location>
</feature>
<dbReference type="GO" id="GO:0016491">
    <property type="term" value="F:oxidoreductase activity"/>
    <property type="evidence" value="ECO:0007669"/>
    <property type="project" value="UniProtKB-KW"/>
</dbReference>
<comment type="subcellular location">
    <subcellularLocation>
        <location evidence="1">Cell membrane</location>
        <topology evidence="1">Multi-pass membrane protein</topology>
    </subcellularLocation>
    <subcellularLocation>
        <location evidence="7">Membrane</location>
        <topology evidence="7">Multi-pass membrane protein</topology>
    </subcellularLocation>
</comment>
<feature type="transmembrane region" description="Helical" evidence="8">
    <location>
        <begin position="112"/>
        <end position="130"/>
    </location>
</feature>
<evidence type="ECO:0000256" key="4">
    <source>
        <dbReference type="ARBA" id="ARBA00022989"/>
    </source>
</evidence>
<keyword evidence="3 7" id="KW-0812">Transmembrane</keyword>
<evidence type="ECO:0000256" key="6">
    <source>
        <dbReference type="ARBA" id="ARBA00023136"/>
    </source>
</evidence>
<organism evidence="10 11">
    <name type="scientific">Mailhella massiliensis</name>
    <dbReference type="NCBI Taxonomy" id="1903261"/>
    <lineage>
        <taxon>Bacteria</taxon>
        <taxon>Pseudomonadati</taxon>
        <taxon>Thermodesulfobacteriota</taxon>
        <taxon>Desulfovibrionia</taxon>
        <taxon>Desulfovibrionales</taxon>
        <taxon>Desulfovibrionaceae</taxon>
        <taxon>Mailhella</taxon>
    </lineage>
</organism>
<feature type="transmembrane region" description="Helical" evidence="8">
    <location>
        <begin position="387"/>
        <end position="410"/>
    </location>
</feature>
<keyword evidence="6 8" id="KW-0472">Membrane</keyword>
<evidence type="ECO:0000256" key="1">
    <source>
        <dbReference type="ARBA" id="ARBA00004651"/>
    </source>
</evidence>